<organism evidence="1 2">
    <name type="scientific">Mycena pura</name>
    <dbReference type="NCBI Taxonomy" id="153505"/>
    <lineage>
        <taxon>Eukaryota</taxon>
        <taxon>Fungi</taxon>
        <taxon>Dikarya</taxon>
        <taxon>Basidiomycota</taxon>
        <taxon>Agaricomycotina</taxon>
        <taxon>Agaricomycetes</taxon>
        <taxon>Agaricomycetidae</taxon>
        <taxon>Agaricales</taxon>
        <taxon>Marasmiineae</taxon>
        <taxon>Mycenaceae</taxon>
        <taxon>Mycena</taxon>
    </lineage>
</organism>
<evidence type="ECO:0000313" key="2">
    <source>
        <dbReference type="Proteomes" id="UP001219525"/>
    </source>
</evidence>
<dbReference type="EMBL" id="JARJCW010000023">
    <property type="protein sequence ID" value="KAJ7212594.1"/>
    <property type="molecule type" value="Genomic_DNA"/>
</dbReference>
<gene>
    <name evidence="1" type="ORF">GGX14DRAFT_393498</name>
</gene>
<protein>
    <submittedName>
        <fullName evidence="1">Uncharacterized protein</fullName>
    </submittedName>
</protein>
<keyword evidence="2" id="KW-1185">Reference proteome</keyword>
<reference evidence="1" key="1">
    <citation type="submission" date="2023-03" db="EMBL/GenBank/DDBJ databases">
        <title>Massive genome expansion in bonnet fungi (Mycena s.s.) driven by repeated elements and novel gene families across ecological guilds.</title>
        <authorList>
            <consortium name="Lawrence Berkeley National Laboratory"/>
            <person name="Harder C.B."/>
            <person name="Miyauchi S."/>
            <person name="Viragh M."/>
            <person name="Kuo A."/>
            <person name="Thoen E."/>
            <person name="Andreopoulos B."/>
            <person name="Lu D."/>
            <person name="Skrede I."/>
            <person name="Drula E."/>
            <person name="Henrissat B."/>
            <person name="Morin E."/>
            <person name="Kohler A."/>
            <person name="Barry K."/>
            <person name="LaButti K."/>
            <person name="Morin E."/>
            <person name="Salamov A."/>
            <person name="Lipzen A."/>
            <person name="Mereny Z."/>
            <person name="Hegedus B."/>
            <person name="Baldrian P."/>
            <person name="Stursova M."/>
            <person name="Weitz H."/>
            <person name="Taylor A."/>
            <person name="Grigoriev I.V."/>
            <person name="Nagy L.G."/>
            <person name="Martin F."/>
            <person name="Kauserud H."/>
        </authorList>
    </citation>
    <scope>NUCLEOTIDE SEQUENCE</scope>
    <source>
        <strain evidence="1">9144</strain>
    </source>
</reference>
<proteinExistence type="predicted"/>
<dbReference type="AlphaFoldDB" id="A0AAD6VGZ5"/>
<accession>A0AAD6VGZ5</accession>
<name>A0AAD6VGZ5_9AGAR</name>
<sequence length="173" mass="19227">MSAYDHDVPFGHTTLYYLSVEPSTLCHIWICRTCGKGGFGDAVKAVTLGVVAAVPKDRDPPKHPPCFWHGGCQIEFSACKRELMMCRLSDAIGTAFCHVLYHFIQFECHASRGPKYSKFFEPVTGHPGDIRTLKSKSQIAQNRSKNLIFACARRLGLKTSRRSHGLPISDVMG</sequence>
<comment type="caution">
    <text evidence="1">The sequence shown here is derived from an EMBL/GenBank/DDBJ whole genome shotgun (WGS) entry which is preliminary data.</text>
</comment>
<evidence type="ECO:0000313" key="1">
    <source>
        <dbReference type="EMBL" id="KAJ7212594.1"/>
    </source>
</evidence>
<dbReference type="Proteomes" id="UP001219525">
    <property type="component" value="Unassembled WGS sequence"/>
</dbReference>